<sequence length="569" mass="65179">MDSFTNFVRSFGKCSHMKKNNGKSFMVNPKYKDEAMKIYDGTNFWELSEIYEKSDEIKKKIKLLIIETKKQLVDEHVDHAGPQIEVVANKLGNIKFNADVEEIKSLERLVEIMRASNDEKKRVKAVGSFESFNRLTETEGFLLYTNNYHGVAKADLDCLKEEFKLENFYYDVKCGTTINEIISELKKDERAVFNLPGYDGQSIVGCNATSTHGSGITLQPLASFVVAVNFVVPGGQIYRVELTNGITDPILFSKQYPNIQLIQQDETFNASVVNLGALGVVYQVTIKTVPFYKVISMREETTWEVVKPILSQRPYNENDILKHHNAEVCISPYTPYTLVTRRNIATKEDEENYPKQHHKKWLQEFLTYPIVSDLAKRLNVDGVDDYNNIYLDGYINDFRAIAVEFSFSMIDDNHIKAIDALRETLQEIKARFNYNINGPLVIRFTAASPQYLSMAYNTNGEPRCFVEMPILAYDTRIDYYTHVYKPLSGTALKYKARFNWGHHLDSDLDYKYLYNSFDKNAIDFFLKQVTKFDSQGLMTNNLLTKVGLIPTVVTTSRSVNIDETNSVSG</sequence>
<dbReference type="InterPro" id="IPR036318">
    <property type="entry name" value="FAD-bd_PCMH-like_sf"/>
</dbReference>
<organism evidence="2 3">
    <name type="scientific">Funneliformis mosseae</name>
    <name type="common">Endomycorrhizal fungus</name>
    <name type="synonym">Glomus mosseae</name>
    <dbReference type="NCBI Taxonomy" id="27381"/>
    <lineage>
        <taxon>Eukaryota</taxon>
        <taxon>Fungi</taxon>
        <taxon>Fungi incertae sedis</taxon>
        <taxon>Mucoromycota</taxon>
        <taxon>Glomeromycotina</taxon>
        <taxon>Glomeromycetes</taxon>
        <taxon>Glomerales</taxon>
        <taxon>Glomeraceae</taxon>
        <taxon>Funneliformis</taxon>
    </lineage>
</organism>
<reference evidence="2" key="1">
    <citation type="submission" date="2021-06" db="EMBL/GenBank/DDBJ databases">
        <authorList>
            <person name="Kallberg Y."/>
            <person name="Tangrot J."/>
            <person name="Rosling A."/>
        </authorList>
    </citation>
    <scope>NUCLEOTIDE SEQUENCE</scope>
    <source>
        <strain evidence="2">87-6 pot B 2015</strain>
    </source>
</reference>
<protein>
    <submittedName>
        <fullName evidence="2">13437_t:CDS:1</fullName>
    </submittedName>
</protein>
<dbReference type="AlphaFoldDB" id="A0A9N9BI93"/>
<dbReference type="Proteomes" id="UP000789375">
    <property type="component" value="Unassembled WGS sequence"/>
</dbReference>
<dbReference type="InterPro" id="IPR006094">
    <property type="entry name" value="Oxid_FAD_bind_N"/>
</dbReference>
<dbReference type="PANTHER" id="PTHR43762">
    <property type="entry name" value="L-GULONOLACTONE OXIDASE"/>
    <property type="match status" value="1"/>
</dbReference>
<proteinExistence type="predicted"/>
<dbReference type="InterPro" id="IPR016167">
    <property type="entry name" value="FAD-bd_PCMH_sub1"/>
</dbReference>
<dbReference type="InterPro" id="IPR016166">
    <property type="entry name" value="FAD-bd_PCMH"/>
</dbReference>
<dbReference type="EMBL" id="CAJVPP010001615">
    <property type="protein sequence ID" value="CAG8564834.1"/>
    <property type="molecule type" value="Genomic_DNA"/>
</dbReference>
<dbReference type="SUPFAM" id="SSF56176">
    <property type="entry name" value="FAD-binding/transporter-associated domain-like"/>
    <property type="match status" value="1"/>
</dbReference>
<dbReference type="PANTHER" id="PTHR43762:SF1">
    <property type="entry name" value="D-ARABINONO-1,4-LACTONE OXIDASE"/>
    <property type="match status" value="1"/>
</dbReference>
<feature type="domain" description="FAD-binding PCMH-type" evidence="1">
    <location>
        <begin position="93"/>
        <end position="291"/>
    </location>
</feature>
<dbReference type="GO" id="GO:0071949">
    <property type="term" value="F:FAD binding"/>
    <property type="evidence" value="ECO:0007669"/>
    <property type="project" value="InterPro"/>
</dbReference>
<dbReference type="Gene3D" id="3.30.43.10">
    <property type="entry name" value="Uridine Diphospho-n-acetylenolpyruvylglucosamine Reductase, domain 2"/>
    <property type="match status" value="1"/>
</dbReference>
<evidence type="ECO:0000313" key="2">
    <source>
        <dbReference type="EMBL" id="CAG8564834.1"/>
    </source>
</evidence>
<dbReference type="InterPro" id="IPR016169">
    <property type="entry name" value="FAD-bd_PCMH_sub2"/>
</dbReference>
<gene>
    <name evidence="2" type="ORF">FMOSSE_LOCUS7146</name>
</gene>
<dbReference type="Gene3D" id="3.30.70.2520">
    <property type="match status" value="1"/>
</dbReference>
<dbReference type="Pfam" id="PF01565">
    <property type="entry name" value="FAD_binding_4"/>
    <property type="match status" value="1"/>
</dbReference>
<accession>A0A9N9BI93</accession>
<keyword evidence="3" id="KW-1185">Reference proteome</keyword>
<evidence type="ECO:0000313" key="3">
    <source>
        <dbReference type="Proteomes" id="UP000789375"/>
    </source>
</evidence>
<dbReference type="PROSITE" id="PS51387">
    <property type="entry name" value="FAD_PCMH"/>
    <property type="match status" value="1"/>
</dbReference>
<evidence type="ECO:0000259" key="1">
    <source>
        <dbReference type="PROSITE" id="PS51387"/>
    </source>
</evidence>
<dbReference type="InterPro" id="IPR010031">
    <property type="entry name" value="FAD_lactone_oxidase-like"/>
</dbReference>
<comment type="caution">
    <text evidence="2">The sequence shown here is derived from an EMBL/GenBank/DDBJ whole genome shotgun (WGS) entry which is preliminary data.</text>
</comment>
<dbReference type="GO" id="GO:0016899">
    <property type="term" value="F:oxidoreductase activity, acting on the CH-OH group of donors, oxygen as acceptor"/>
    <property type="evidence" value="ECO:0007669"/>
    <property type="project" value="InterPro"/>
</dbReference>
<name>A0A9N9BI93_FUNMO</name>
<dbReference type="Gene3D" id="3.30.465.10">
    <property type="match status" value="1"/>
</dbReference>